<dbReference type="RefSeq" id="WP_002706139.1">
    <property type="nucleotide sequence ID" value="NZ_AGRW01000053.1"/>
</dbReference>
<dbReference type="Proteomes" id="UP000003571">
    <property type="component" value="Unassembled WGS sequence"/>
</dbReference>
<dbReference type="InterPro" id="IPR001638">
    <property type="entry name" value="Solute-binding_3/MltF_N"/>
</dbReference>
<dbReference type="PANTHER" id="PTHR35936">
    <property type="entry name" value="MEMBRANE-BOUND LYTIC MUREIN TRANSGLYCOSYLASE F"/>
    <property type="match status" value="1"/>
</dbReference>
<dbReference type="eggNOG" id="COG0834">
    <property type="taxonomic scope" value="Bacteria"/>
</dbReference>
<keyword evidence="5" id="KW-1185">Reference proteome</keyword>
<feature type="signal peptide" evidence="2">
    <location>
        <begin position="1"/>
        <end position="19"/>
    </location>
</feature>
<dbReference type="EMBL" id="AGRW01000053">
    <property type="protein sequence ID" value="EIC00948.1"/>
    <property type="molecule type" value="Genomic_DNA"/>
</dbReference>
<dbReference type="PANTHER" id="PTHR35936:SF38">
    <property type="entry name" value="GLUTAMINE-BINDING PERIPLASMIC PROTEIN"/>
    <property type="match status" value="1"/>
</dbReference>
<feature type="chain" id="PRO_5003610267" evidence="2">
    <location>
        <begin position="20"/>
        <end position="259"/>
    </location>
</feature>
<name>H7ENM0_9SPIR</name>
<evidence type="ECO:0000256" key="2">
    <source>
        <dbReference type="SAM" id="SignalP"/>
    </source>
</evidence>
<dbReference type="AlphaFoldDB" id="H7ENM0"/>
<gene>
    <name evidence="4" type="ORF">TresaDRAFT_0773</name>
</gene>
<evidence type="ECO:0000256" key="1">
    <source>
        <dbReference type="ARBA" id="ARBA00022729"/>
    </source>
</evidence>
<dbReference type="SMART" id="SM00062">
    <property type="entry name" value="PBPb"/>
    <property type="match status" value="1"/>
</dbReference>
<feature type="domain" description="Solute-binding protein family 3/N-terminal" evidence="3">
    <location>
        <begin position="3"/>
        <end position="151"/>
    </location>
</feature>
<protein>
    <submittedName>
        <fullName evidence="4">Amino acid ABC transporter substrate-binding protein, PAAT family</fullName>
    </submittedName>
</protein>
<comment type="caution">
    <text evidence="4">The sequence shown here is derived from an EMBL/GenBank/DDBJ whole genome shotgun (WGS) entry which is preliminary data.</text>
</comment>
<keyword evidence="1 2" id="KW-0732">Signal</keyword>
<evidence type="ECO:0000313" key="4">
    <source>
        <dbReference type="EMBL" id="EIC00948.1"/>
    </source>
</evidence>
<evidence type="ECO:0000259" key="3">
    <source>
        <dbReference type="SMART" id="SM00062"/>
    </source>
</evidence>
<proteinExistence type="predicted"/>
<dbReference type="PATRIC" id="fig|907348.3.peg.2547"/>
<dbReference type="Pfam" id="PF00497">
    <property type="entry name" value="SBP_bac_3"/>
    <property type="match status" value="1"/>
</dbReference>
<reference evidence="4 5" key="1">
    <citation type="submission" date="2011-09" db="EMBL/GenBank/DDBJ databases">
        <title>The draft genome of Treponema saccharophilum DSM 2985.</title>
        <authorList>
            <consortium name="US DOE Joint Genome Institute (JGI-PGF)"/>
            <person name="Lucas S."/>
            <person name="Copeland A."/>
            <person name="Lapidus A."/>
            <person name="Glavina del Rio T."/>
            <person name="Dalin E."/>
            <person name="Tice H."/>
            <person name="Bruce D."/>
            <person name="Goodwin L."/>
            <person name="Pitluck S."/>
            <person name="Peters L."/>
            <person name="Kyrpides N."/>
            <person name="Mavromatis K."/>
            <person name="Ivanova N."/>
            <person name="Markowitz V."/>
            <person name="Cheng J.-F."/>
            <person name="Hugenholtz P."/>
            <person name="Woyke T."/>
            <person name="Wu D."/>
            <person name="Gronow S."/>
            <person name="Wellnitz S."/>
            <person name="Brambilla E."/>
            <person name="Klenk H.-P."/>
            <person name="Eisen J.A."/>
        </authorList>
    </citation>
    <scope>NUCLEOTIDE SEQUENCE [LARGE SCALE GENOMIC DNA]</scope>
    <source>
        <strain evidence="4 5">DSM 2985</strain>
    </source>
</reference>
<sequence>MKKSVIAIAAAVLALSFTAAGCKSKKVVEVNSAADLAGLTIGVQAGTTGELYVQEEVKDAKIKSFKTGIDAALALGNGAIDAIVLDELPAKEIVRRNPSLAIVNDKFSAEEYAIAVRKGNPELLARINATIARVMSDGTYDSLVSAFMPVDGNITIPNVEELEAAPVLRMGTNAAFPPFEYVDGTEVVGFDVTLAKMIANDYGRKLQVSDMAFDSLIAALQSGSIDFIAAGMTATDERRKNVDFSEPYYKTNQVIIIRK</sequence>
<dbReference type="OrthoDB" id="9774451at2"/>
<dbReference type="SUPFAM" id="SSF53850">
    <property type="entry name" value="Periplasmic binding protein-like II"/>
    <property type="match status" value="2"/>
</dbReference>
<evidence type="ECO:0000313" key="5">
    <source>
        <dbReference type="Proteomes" id="UP000003571"/>
    </source>
</evidence>
<dbReference type="STRING" id="907348.TresaDRAFT_0773"/>
<dbReference type="Gene3D" id="3.40.190.10">
    <property type="entry name" value="Periplasmic binding protein-like II"/>
    <property type="match status" value="3"/>
</dbReference>
<accession>H7ENM0</accession>
<dbReference type="PROSITE" id="PS51257">
    <property type="entry name" value="PROKAR_LIPOPROTEIN"/>
    <property type="match status" value="1"/>
</dbReference>
<organism evidence="4 5">
    <name type="scientific">Treponema saccharophilum DSM 2985</name>
    <dbReference type="NCBI Taxonomy" id="907348"/>
    <lineage>
        <taxon>Bacteria</taxon>
        <taxon>Pseudomonadati</taxon>
        <taxon>Spirochaetota</taxon>
        <taxon>Spirochaetia</taxon>
        <taxon>Spirochaetales</taxon>
        <taxon>Treponemataceae</taxon>
        <taxon>Treponema</taxon>
    </lineage>
</organism>